<dbReference type="RefSeq" id="XP_066912819.1">
    <property type="nucleotide sequence ID" value="XM_067056718.1"/>
</dbReference>
<dbReference type="SMART" id="SM00343">
    <property type="entry name" value="ZnF_C2HC"/>
    <property type="match status" value="3"/>
</dbReference>
<evidence type="ECO:0000313" key="3">
    <source>
        <dbReference type="EnsemblMetazoa" id="CLYHEMP000637.1"/>
    </source>
</evidence>
<dbReference type="GO" id="GO:0008270">
    <property type="term" value="F:zinc ion binding"/>
    <property type="evidence" value="ECO:0007669"/>
    <property type="project" value="InterPro"/>
</dbReference>
<feature type="compositionally biased region" description="Low complexity" evidence="1">
    <location>
        <begin position="413"/>
        <end position="426"/>
    </location>
</feature>
<dbReference type="SUPFAM" id="SSF56672">
    <property type="entry name" value="DNA/RNA polymerases"/>
    <property type="match status" value="1"/>
</dbReference>
<dbReference type="InterPro" id="IPR043502">
    <property type="entry name" value="DNA/RNA_pol_sf"/>
</dbReference>
<reference evidence="3" key="1">
    <citation type="submission" date="2021-01" db="UniProtKB">
        <authorList>
            <consortium name="EnsemblMetazoa"/>
        </authorList>
    </citation>
    <scope>IDENTIFICATION</scope>
</reference>
<dbReference type="PROSITE" id="PS50994">
    <property type="entry name" value="INTEGRASE"/>
    <property type="match status" value="1"/>
</dbReference>
<dbReference type="Pfam" id="PF17921">
    <property type="entry name" value="Integrase_H2C2"/>
    <property type="match status" value="1"/>
</dbReference>
<dbReference type="OrthoDB" id="10065998at2759"/>
<sequence length="1827" mass="211119">MAVADKNPKRSRTGLIVYLNKLFDDVERKLEQYDGNLNHIISVENLAVNKFNKIIELSEVIAESIEDPEQLQKEIEESVKSEVKFTEKLTVLRNFIALKQSAVSSAVEFARATVVEPSKPKEHFKNVKLPKMVVQEFSGNPEEWISFNESFEAVVHSNRNLSNIEKFQYLKSYLIDEAADAIKGLRLSAENYDKAREMLEQRFGDTQVLISHHMSQLLDIPPCANVENLKELRKLHDSIEFAIRNLETLGLDQKEYGPMLSPILLNKIPVEIKLIVSRTLEKNQKWDISKIMNTFLTELEAREKVSTSYTEEGAYACSGASLHVSSKFENKQRREFHRKEDNQKLICIFCRRGHRSRDCDIITKPEIRKTILQKENRCFICMKIGHRAQKCSNKMKCFNCKGRHHVAVCTYKSDSSQSNSPNANSSHQKEEKKEEKDQHPIVPVTTSNFVDVNKVNSVLLKTARAEIFTIDEKHSKNVRLLFDDGSMSSYVTKELCKELCLKPIAKQKVAIKTFGQNKTIKELDVVELCIKSKDNRESLYIEAFVNDICLPIENQDISLAKEQYEPLNFVDLADSNPRNLPMTIDILIGSAHYWNFIGNKQIRCPDGPTALESKLGYVLSGPIASNDTSPTTSNLFVTTHALKVASEFVDPRHEIRDHLHQIYDTNNEIPSDPDVLKTFDETTKFRDGRYEVQLPFKSESIDTLGDNYNTCRKRLRNLTKTFKNNPDLLQEYASILENQESLGVIERIEPNDYKVGETHYLPHRAVVHEQRETTKVRVVFDASCKSGKDAPSLNDVLESGPSLTPLLQDVLMRFRSFNYLVVADIEKAFLNIALAREHQDYVRFLWFRDISNINFEHFEQNDLIEYRIKRVLFGVTSSPFLLAATLIKHISPFRENDPEFADTLLSSLHVDDLNAGKNTVAEAFSFYKKAKECLSTGGFNLRKFKSNSPELEQLVKESYPDEEKQVASDDKVLGLDWNKQGDKIVFDMKNIAENFVREATKRTMLSSIASVYDPLGLINPLIVKMKTLFRKTCEQVEEWDQQLPDHLSKEWNQLIDELIEAGKVIIDRNYCVNNPDDPIESTQLHAFSDASENFYSTAMYLRFVTKSKKVTTNLVTGRNRFISAKAKASKKMSMPRAELNGILLMSETFNDVKRSFETVYSFDKIVFWTDSTVAHTWVKSDHKTYTKYVQSRLKKIRKVISNETLFKLIPSKLNPSDINTRGLTPSEMTDNELLFKGPAFLNLNESLWPNLKVGDKFTDYDIDAAIKEEEVHTRLTSVSNLVNDEGLMVDSEYNVNHTSVGVVEGEYSLDHIIPSEKFSKLSKLLRTTALVLMYIKKLKKKHNKEELKKSKINNKELNKIVSSEEFLNSVNDAKRLWIRHEQSKLTTLKNFDQLKLQLGLRQDEHLLWRCEGRLQLSELEYNTKHPYLLPKSKFSELVVYDSHLMVKHNGVRDTLNYVRREYWITKPRNFVKTIIKRCTTCRTFEGKPYSYPKNAGPLPSERVSKDYPYSKVGIDYAGPIYCRDIYSESKTLHKAWVVLITCTTTRCLYLDIVSSCHSSGTINVLNRFFSSYGCPKKAYSDNGTNFTSEELQTFAKFKGISWKFNIQEAPWYGGMFERMVRCVKRCLKKILRRSNLNYDQMITVLKEIENVLNNRPLTFLYTDDLSEPLTPNKLLYGRNIYTTNVDDSNDENVENESLENKFRHVRQILEHFWKKWQFEYLTELREYNKCTKKVREFIPNVNDVVLVYDKDKKRLLWRMGKINKLIHSADGRIRAAEVTVMSNGRQILLKRPITKLYPVEFNEPNGNYSKKNDTVLKFVDEKDIIVF</sequence>
<dbReference type="EnsemblMetazoa" id="CLYHEMT000637.1">
    <property type="protein sequence ID" value="CLYHEMP000637.1"/>
    <property type="gene ID" value="CLYHEMG000637"/>
</dbReference>
<dbReference type="PANTHER" id="PTHR47331:SF5">
    <property type="entry name" value="RIBONUCLEASE H"/>
    <property type="match status" value="1"/>
</dbReference>
<dbReference type="InterPro" id="IPR040676">
    <property type="entry name" value="DUF5641"/>
</dbReference>
<dbReference type="GO" id="GO:0015074">
    <property type="term" value="P:DNA integration"/>
    <property type="evidence" value="ECO:0007669"/>
    <property type="project" value="InterPro"/>
</dbReference>
<dbReference type="PANTHER" id="PTHR47331">
    <property type="entry name" value="PHD-TYPE DOMAIN-CONTAINING PROTEIN"/>
    <property type="match status" value="1"/>
</dbReference>
<accession>A0A7M5UK12</accession>
<dbReference type="Pfam" id="PF05380">
    <property type="entry name" value="Peptidase_A17"/>
    <property type="match status" value="1"/>
</dbReference>
<dbReference type="SUPFAM" id="SSF53098">
    <property type="entry name" value="Ribonuclease H-like"/>
    <property type="match status" value="1"/>
</dbReference>
<dbReference type="GO" id="GO:0003676">
    <property type="term" value="F:nucleic acid binding"/>
    <property type="evidence" value="ECO:0007669"/>
    <property type="project" value="InterPro"/>
</dbReference>
<protein>
    <recommendedName>
        <fullName evidence="2">Integrase catalytic domain-containing protein</fullName>
    </recommendedName>
</protein>
<evidence type="ECO:0000259" key="2">
    <source>
        <dbReference type="PROSITE" id="PS50994"/>
    </source>
</evidence>
<dbReference type="InterPro" id="IPR008042">
    <property type="entry name" value="Retrotrans_Pao"/>
</dbReference>
<dbReference type="InterPro" id="IPR036397">
    <property type="entry name" value="RNaseH_sf"/>
</dbReference>
<evidence type="ECO:0000256" key="1">
    <source>
        <dbReference type="SAM" id="MobiDB-lite"/>
    </source>
</evidence>
<dbReference type="InterPro" id="IPR001878">
    <property type="entry name" value="Znf_CCHC"/>
</dbReference>
<dbReference type="Pfam" id="PF18701">
    <property type="entry name" value="DUF5641"/>
    <property type="match status" value="1"/>
</dbReference>
<proteinExistence type="predicted"/>
<keyword evidence="4" id="KW-1185">Reference proteome</keyword>
<dbReference type="InterPro" id="IPR012337">
    <property type="entry name" value="RNaseH-like_sf"/>
</dbReference>
<name>A0A7M5UK12_9CNID</name>
<dbReference type="Gene3D" id="1.10.340.70">
    <property type="match status" value="1"/>
</dbReference>
<feature type="region of interest" description="Disordered" evidence="1">
    <location>
        <begin position="413"/>
        <end position="440"/>
    </location>
</feature>
<dbReference type="InterPro" id="IPR005312">
    <property type="entry name" value="DUF1759"/>
</dbReference>
<dbReference type="Pfam" id="PF03564">
    <property type="entry name" value="DUF1759"/>
    <property type="match status" value="1"/>
</dbReference>
<dbReference type="InterPro" id="IPR001584">
    <property type="entry name" value="Integrase_cat-core"/>
</dbReference>
<feature type="compositionally biased region" description="Basic and acidic residues" evidence="1">
    <location>
        <begin position="427"/>
        <end position="439"/>
    </location>
</feature>
<organism evidence="3 4">
    <name type="scientific">Clytia hemisphaerica</name>
    <dbReference type="NCBI Taxonomy" id="252671"/>
    <lineage>
        <taxon>Eukaryota</taxon>
        <taxon>Metazoa</taxon>
        <taxon>Cnidaria</taxon>
        <taxon>Hydrozoa</taxon>
        <taxon>Hydroidolina</taxon>
        <taxon>Leptothecata</taxon>
        <taxon>Obeliida</taxon>
        <taxon>Clytiidae</taxon>
        <taxon>Clytia</taxon>
    </lineage>
</organism>
<dbReference type="GeneID" id="136800108"/>
<dbReference type="Gene3D" id="3.30.420.10">
    <property type="entry name" value="Ribonuclease H-like superfamily/Ribonuclease H"/>
    <property type="match status" value="1"/>
</dbReference>
<evidence type="ECO:0000313" key="4">
    <source>
        <dbReference type="Proteomes" id="UP000594262"/>
    </source>
</evidence>
<feature type="domain" description="Integrase catalytic" evidence="2">
    <location>
        <begin position="1504"/>
        <end position="1679"/>
    </location>
</feature>
<dbReference type="Proteomes" id="UP000594262">
    <property type="component" value="Unplaced"/>
</dbReference>
<dbReference type="InterPro" id="IPR041588">
    <property type="entry name" value="Integrase_H2C2"/>
</dbReference>